<dbReference type="SUPFAM" id="SSF55874">
    <property type="entry name" value="ATPase domain of HSP90 chaperone/DNA topoisomerase II/histidine kinase"/>
    <property type="match status" value="1"/>
</dbReference>
<dbReference type="InterPro" id="IPR003594">
    <property type="entry name" value="HATPase_dom"/>
</dbReference>
<evidence type="ECO:0000256" key="2">
    <source>
        <dbReference type="ARBA" id="ARBA00012438"/>
    </source>
</evidence>
<sequence>MAAQDLNHIFERFWRKDTARSDGRHSGLGLAIVKAFSDLLNFDIRADLDEDRGFSVRLSL</sequence>
<keyword evidence="5" id="KW-0418">Kinase</keyword>
<dbReference type="InterPro" id="IPR050351">
    <property type="entry name" value="BphY/WalK/GraS-like"/>
</dbReference>
<keyword evidence="4" id="KW-0808">Transferase</keyword>
<dbReference type="Gene3D" id="3.30.565.10">
    <property type="entry name" value="Histidine kinase-like ATPase, C-terminal domain"/>
    <property type="match status" value="1"/>
</dbReference>
<gene>
    <name evidence="8" type="ORF">ETSY2_34775</name>
</gene>
<dbReference type="GO" id="GO:0005886">
    <property type="term" value="C:plasma membrane"/>
    <property type="evidence" value="ECO:0007669"/>
    <property type="project" value="TreeGrafter"/>
</dbReference>
<dbReference type="AlphaFoldDB" id="W4LXN1"/>
<reference evidence="8 9" key="1">
    <citation type="journal article" date="2014" name="Nature">
        <title>An environmental bacterial taxon with a large and distinct metabolic repertoire.</title>
        <authorList>
            <person name="Wilson M.C."/>
            <person name="Mori T."/>
            <person name="Ruckert C."/>
            <person name="Uria A.R."/>
            <person name="Helf M.J."/>
            <person name="Takada K."/>
            <person name="Gernert C."/>
            <person name="Steffens U.A."/>
            <person name="Heycke N."/>
            <person name="Schmitt S."/>
            <person name="Rinke C."/>
            <person name="Helfrich E.J."/>
            <person name="Brachmann A.O."/>
            <person name="Gurgui C."/>
            <person name="Wakimoto T."/>
            <person name="Kracht M."/>
            <person name="Crusemann M."/>
            <person name="Hentschel U."/>
            <person name="Abe I."/>
            <person name="Matsunaga S."/>
            <person name="Kalinowski J."/>
            <person name="Takeyama H."/>
            <person name="Piel J."/>
        </authorList>
    </citation>
    <scope>NUCLEOTIDE SEQUENCE [LARGE SCALE GENOMIC DNA]</scope>
    <source>
        <strain evidence="9">TSY2</strain>
    </source>
</reference>
<accession>W4LXN1</accession>
<dbReference type="InterPro" id="IPR036890">
    <property type="entry name" value="HATPase_C_sf"/>
</dbReference>
<feature type="domain" description="Histidine kinase/HSP90-like ATPase" evidence="7">
    <location>
        <begin position="1"/>
        <end position="60"/>
    </location>
</feature>
<protein>
    <recommendedName>
        <fullName evidence="2">histidine kinase</fullName>
        <ecNumber evidence="2">2.7.13.3</ecNumber>
    </recommendedName>
</protein>
<evidence type="ECO:0000313" key="9">
    <source>
        <dbReference type="Proteomes" id="UP000019140"/>
    </source>
</evidence>
<dbReference type="PANTHER" id="PTHR45453">
    <property type="entry name" value="PHOSPHATE REGULON SENSOR PROTEIN PHOR"/>
    <property type="match status" value="1"/>
</dbReference>
<dbReference type="Proteomes" id="UP000019140">
    <property type="component" value="Unassembled WGS sequence"/>
</dbReference>
<evidence type="ECO:0000256" key="5">
    <source>
        <dbReference type="ARBA" id="ARBA00022777"/>
    </source>
</evidence>
<dbReference type="EMBL" id="AZHX01001491">
    <property type="protein sequence ID" value="ETX02829.1"/>
    <property type="molecule type" value="Genomic_DNA"/>
</dbReference>
<keyword evidence="9" id="KW-1185">Reference proteome</keyword>
<dbReference type="GO" id="GO:0000155">
    <property type="term" value="F:phosphorelay sensor kinase activity"/>
    <property type="evidence" value="ECO:0007669"/>
    <property type="project" value="TreeGrafter"/>
</dbReference>
<dbReference type="GO" id="GO:0004721">
    <property type="term" value="F:phosphoprotein phosphatase activity"/>
    <property type="evidence" value="ECO:0007669"/>
    <property type="project" value="TreeGrafter"/>
</dbReference>
<dbReference type="GO" id="GO:0016036">
    <property type="term" value="P:cellular response to phosphate starvation"/>
    <property type="evidence" value="ECO:0007669"/>
    <property type="project" value="TreeGrafter"/>
</dbReference>
<comment type="caution">
    <text evidence="8">The sequence shown here is derived from an EMBL/GenBank/DDBJ whole genome shotgun (WGS) entry which is preliminary data.</text>
</comment>
<evidence type="ECO:0000256" key="3">
    <source>
        <dbReference type="ARBA" id="ARBA00022553"/>
    </source>
</evidence>
<comment type="catalytic activity">
    <reaction evidence="1">
        <text>ATP + protein L-histidine = ADP + protein N-phospho-L-histidine.</text>
        <dbReference type="EC" id="2.7.13.3"/>
    </reaction>
</comment>
<dbReference type="PANTHER" id="PTHR45453:SF1">
    <property type="entry name" value="PHOSPHATE REGULON SENSOR PROTEIN PHOR"/>
    <property type="match status" value="1"/>
</dbReference>
<dbReference type="Pfam" id="PF02518">
    <property type="entry name" value="HATPase_c"/>
    <property type="match status" value="1"/>
</dbReference>
<dbReference type="EC" id="2.7.13.3" evidence="2"/>
<organism evidence="8 9">
    <name type="scientific">Candidatus Entotheonella gemina</name>
    <dbReference type="NCBI Taxonomy" id="1429439"/>
    <lineage>
        <taxon>Bacteria</taxon>
        <taxon>Pseudomonadati</taxon>
        <taxon>Nitrospinota/Tectimicrobiota group</taxon>
        <taxon>Candidatus Tectimicrobiota</taxon>
        <taxon>Candidatus Entotheonellia</taxon>
        <taxon>Candidatus Entotheonellales</taxon>
        <taxon>Candidatus Entotheonellaceae</taxon>
        <taxon>Candidatus Entotheonella</taxon>
    </lineage>
</organism>
<keyword evidence="3" id="KW-0597">Phosphoprotein</keyword>
<keyword evidence="6" id="KW-0902">Two-component regulatory system</keyword>
<evidence type="ECO:0000256" key="4">
    <source>
        <dbReference type="ARBA" id="ARBA00022679"/>
    </source>
</evidence>
<name>W4LXN1_9BACT</name>
<dbReference type="CDD" id="cd00075">
    <property type="entry name" value="HATPase"/>
    <property type="match status" value="1"/>
</dbReference>
<evidence type="ECO:0000256" key="1">
    <source>
        <dbReference type="ARBA" id="ARBA00000085"/>
    </source>
</evidence>
<dbReference type="HOGENOM" id="CLU_2932656_0_0_7"/>
<proteinExistence type="predicted"/>
<evidence type="ECO:0000313" key="8">
    <source>
        <dbReference type="EMBL" id="ETX02829.1"/>
    </source>
</evidence>
<evidence type="ECO:0000259" key="7">
    <source>
        <dbReference type="Pfam" id="PF02518"/>
    </source>
</evidence>
<evidence type="ECO:0000256" key="6">
    <source>
        <dbReference type="ARBA" id="ARBA00023012"/>
    </source>
</evidence>